<dbReference type="PROSITE" id="PS00092">
    <property type="entry name" value="N6_MTASE"/>
    <property type="match status" value="1"/>
</dbReference>
<dbReference type="GO" id="GO:0031167">
    <property type="term" value="P:rRNA methylation"/>
    <property type="evidence" value="ECO:0007669"/>
    <property type="project" value="InterPro"/>
</dbReference>
<protein>
    <recommendedName>
        <fullName evidence="4">16S rRNA (Guanine(966)-N(2))-methyltransferase RsmD</fullName>
    </recommendedName>
</protein>
<evidence type="ECO:0000256" key="1">
    <source>
        <dbReference type="ARBA" id="ARBA00022603"/>
    </source>
</evidence>
<name>A0A381QRD4_9ZZZZ</name>
<dbReference type="SUPFAM" id="SSF53335">
    <property type="entry name" value="S-adenosyl-L-methionine-dependent methyltransferases"/>
    <property type="match status" value="1"/>
</dbReference>
<evidence type="ECO:0000256" key="2">
    <source>
        <dbReference type="ARBA" id="ARBA00022679"/>
    </source>
</evidence>
<sequence length="170" mass="19212">MQIQAGQYKGRRIKTVANAPYRPSTSVVRKSLFEILGDLSGKHVLDLFAGSGILGFEAASRGAESVTFVELSMRVISLLKMNGAIFKNTEFHYYRTDALKFLNKCDNYDLILADPPYQFSETELVAKKAINRINHNGFLILESSPRELSISPTRVKQYGDTQLTFWKKEI</sequence>
<organism evidence="3">
    <name type="scientific">marine metagenome</name>
    <dbReference type="NCBI Taxonomy" id="408172"/>
    <lineage>
        <taxon>unclassified sequences</taxon>
        <taxon>metagenomes</taxon>
        <taxon>ecological metagenomes</taxon>
    </lineage>
</organism>
<keyword evidence="2" id="KW-0808">Transferase</keyword>
<dbReference type="InterPro" id="IPR029063">
    <property type="entry name" value="SAM-dependent_MTases_sf"/>
</dbReference>
<proteinExistence type="predicted"/>
<dbReference type="InterPro" id="IPR002052">
    <property type="entry name" value="DNA_methylase_N6_adenine_CS"/>
</dbReference>
<dbReference type="PIRSF" id="PIRSF004553">
    <property type="entry name" value="CHP00095"/>
    <property type="match status" value="1"/>
</dbReference>
<dbReference type="EMBL" id="UINC01001477">
    <property type="protein sequence ID" value="SUZ81670.1"/>
    <property type="molecule type" value="Genomic_DNA"/>
</dbReference>
<dbReference type="Gene3D" id="3.40.50.150">
    <property type="entry name" value="Vaccinia Virus protein VP39"/>
    <property type="match status" value="1"/>
</dbReference>
<gene>
    <name evidence="3" type="ORF">METZ01_LOCUS34524</name>
</gene>
<keyword evidence="1" id="KW-0489">Methyltransferase</keyword>
<dbReference type="PANTHER" id="PTHR43542">
    <property type="entry name" value="METHYLTRANSFERASE"/>
    <property type="match status" value="1"/>
</dbReference>
<dbReference type="Pfam" id="PF03602">
    <property type="entry name" value="Cons_hypoth95"/>
    <property type="match status" value="1"/>
</dbReference>
<evidence type="ECO:0000313" key="3">
    <source>
        <dbReference type="EMBL" id="SUZ81670.1"/>
    </source>
</evidence>
<dbReference type="AlphaFoldDB" id="A0A381QRD4"/>
<dbReference type="NCBIfam" id="TIGR00095">
    <property type="entry name" value="16S rRNA (guanine(966)-N(2))-methyltransferase RsmD"/>
    <property type="match status" value="1"/>
</dbReference>
<dbReference type="GO" id="GO:0008168">
    <property type="term" value="F:methyltransferase activity"/>
    <property type="evidence" value="ECO:0007669"/>
    <property type="project" value="UniProtKB-KW"/>
</dbReference>
<dbReference type="InterPro" id="IPR004398">
    <property type="entry name" value="RNA_MeTrfase_RsmD"/>
</dbReference>
<accession>A0A381QRD4</accession>
<reference evidence="3" key="1">
    <citation type="submission" date="2018-05" db="EMBL/GenBank/DDBJ databases">
        <authorList>
            <person name="Lanie J.A."/>
            <person name="Ng W.-L."/>
            <person name="Kazmierczak K.M."/>
            <person name="Andrzejewski T.M."/>
            <person name="Davidsen T.M."/>
            <person name="Wayne K.J."/>
            <person name="Tettelin H."/>
            <person name="Glass J.I."/>
            <person name="Rusch D."/>
            <person name="Podicherti R."/>
            <person name="Tsui H.-C.T."/>
            <person name="Winkler M.E."/>
        </authorList>
    </citation>
    <scope>NUCLEOTIDE SEQUENCE</scope>
</reference>
<dbReference type="GO" id="GO:0003676">
    <property type="term" value="F:nucleic acid binding"/>
    <property type="evidence" value="ECO:0007669"/>
    <property type="project" value="InterPro"/>
</dbReference>
<dbReference type="PANTHER" id="PTHR43542:SF1">
    <property type="entry name" value="METHYLTRANSFERASE"/>
    <property type="match status" value="1"/>
</dbReference>
<evidence type="ECO:0008006" key="4">
    <source>
        <dbReference type="Google" id="ProtNLM"/>
    </source>
</evidence>
<dbReference type="CDD" id="cd02440">
    <property type="entry name" value="AdoMet_MTases"/>
    <property type="match status" value="1"/>
</dbReference>